<feature type="binding site" description="axial binding residue" evidence="7">
    <location>
        <position position="176"/>
    </location>
    <ligand>
        <name>chlorophyll b</name>
        <dbReference type="ChEBI" id="CHEBI:61721"/>
        <label>3</label>
    </ligand>
    <ligandPart>
        <name>Mg</name>
        <dbReference type="ChEBI" id="CHEBI:25107"/>
    </ligandPart>
</feature>
<evidence type="ECO:0000313" key="10">
    <source>
        <dbReference type="EMBL" id="DAA05927.1"/>
    </source>
</evidence>
<dbReference type="SUPFAM" id="SSF103511">
    <property type="entry name" value="Chlorophyll a-b binding protein"/>
    <property type="match status" value="1"/>
</dbReference>
<keyword evidence="8" id="KW-0793">Thylakoid</keyword>
<evidence type="ECO:0000256" key="5">
    <source>
        <dbReference type="ARBA" id="ARBA00022640"/>
    </source>
</evidence>
<evidence type="ECO:0000256" key="4">
    <source>
        <dbReference type="ARBA" id="ARBA00022531"/>
    </source>
</evidence>
<name>A2SY18_MESVI</name>
<dbReference type="InterPro" id="IPR022796">
    <property type="entry name" value="Chloroa_b-bind"/>
</dbReference>
<dbReference type="GO" id="GO:0016168">
    <property type="term" value="F:chlorophyll binding"/>
    <property type="evidence" value="ECO:0007669"/>
    <property type="project" value="UniProtKB-KW"/>
</dbReference>
<accession>A2SY18</accession>
<reference evidence="9" key="1">
    <citation type="submission" date="2006-01" db="EMBL/GenBank/DDBJ databases">
        <title>Antenna proteins of the green alga Mesostigma viride.</title>
        <authorList>
            <person name="Borza T.C."/>
            <person name="Lee R.W."/>
        </authorList>
    </citation>
    <scope>NUCLEOTIDE SEQUENCE</scope>
    <source>
        <strain evidence="9">CCMP2046</strain>
    </source>
</reference>
<feature type="binding site" evidence="7">
    <location>
        <position position="170"/>
    </location>
    <ligand>
        <name>chlorophyll a</name>
        <dbReference type="ChEBI" id="CHEBI:58416"/>
        <label>1</label>
    </ligand>
</feature>
<evidence type="ECO:0000313" key="9">
    <source>
        <dbReference type="EMBL" id="ABD37884.1"/>
    </source>
</evidence>
<keyword evidence="3 8" id="KW-0150">Chloroplast</keyword>
<comment type="subcellular location">
    <subcellularLocation>
        <location evidence="1 8">Plastid</location>
        <location evidence="1 8">Chloroplast thylakoid membrane</location>
    </subcellularLocation>
</comment>
<reference evidence="11" key="3">
    <citation type="journal article" date="2021" name="Plant Cell">
        <title>Unique peripheral antennas in the photosystems of the streptophyte alga Mesostigma viride.</title>
        <authorList>
            <person name="Aso M."/>
            <person name="Matsumae R."/>
            <person name="Tanaka A."/>
            <person name="Tanaka R."/>
            <person name="Takabayashi A."/>
        </authorList>
    </citation>
    <scope>NUCLEOTIDE SEQUENCE</scope>
    <source>
        <tissue evidence="11">Whole cell</tissue>
    </source>
</reference>
<dbReference type="EMBL" id="ICQU01000011">
    <property type="protein sequence ID" value="LAC45496.1"/>
    <property type="molecule type" value="mRNA"/>
</dbReference>
<evidence type="ECO:0000256" key="1">
    <source>
        <dbReference type="ARBA" id="ARBA00004334"/>
    </source>
</evidence>
<feature type="binding site" description="axial binding residue" evidence="7">
    <location>
        <position position="86"/>
    </location>
    <ligand>
        <name>chlorophyll b</name>
        <dbReference type="ChEBI" id="CHEBI:61721"/>
        <label>1</label>
    </ligand>
    <ligandPart>
        <name>Mg</name>
        <dbReference type="ChEBI" id="CHEBI:25107"/>
    </ligandPart>
</feature>
<keyword evidence="8" id="KW-0604">Photosystem II</keyword>
<feature type="binding site" evidence="7">
    <location>
        <position position="174"/>
    </location>
    <ligand>
        <name>chlorophyll a</name>
        <dbReference type="ChEBI" id="CHEBI:58416"/>
        <label>1</label>
    </ligand>
</feature>
<dbReference type="GO" id="GO:0009765">
    <property type="term" value="P:photosynthesis, light harvesting"/>
    <property type="evidence" value="ECO:0007669"/>
    <property type="project" value="InterPro"/>
</dbReference>
<evidence type="ECO:0000313" key="11">
    <source>
        <dbReference type="EMBL" id="LAC45496.1"/>
    </source>
</evidence>
<keyword evidence="8" id="KW-0603">Photosystem I</keyword>
<dbReference type="InterPro" id="IPR001344">
    <property type="entry name" value="Chloro_AB-bd_pln"/>
</dbReference>
<keyword evidence="4 8" id="KW-0602">Photosynthesis</keyword>
<dbReference type="Gene3D" id="1.10.3460.10">
    <property type="entry name" value="Chlorophyll a/b binding protein domain"/>
    <property type="match status" value="1"/>
</dbReference>
<dbReference type="PANTHER" id="PTHR21649">
    <property type="entry name" value="CHLOROPHYLL A/B BINDING PROTEIN"/>
    <property type="match status" value="1"/>
</dbReference>
<keyword evidence="6 8" id="KW-0157">Chromophore</keyword>
<feature type="binding site" evidence="7">
    <location>
        <position position="188"/>
    </location>
    <ligand>
        <name>chlorophyll a</name>
        <dbReference type="ChEBI" id="CHEBI:58416"/>
        <label>1</label>
    </ligand>
</feature>
<proteinExistence type="evidence at transcript level"/>
<dbReference type="AlphaFoldDB" id="A2SY18"/>
<evidence type="ECO:0000256" key="7">
    <source>
        <dbReference type="PIRSR" id="PIRSR601344-1"/>
    </source>
</evidence>
<comment type="similarity">
    <text evidence="8">Belongs to the light-harvesting chlorophyll a/b-binding (LHC) protein family.</text>
</comment>
<comment type="function">
    <text evidence="8">The light-harvesting complex (LHC) functions as a light receptor, it captures and delivers excitation energy to photosystems with which it is closely associated.</text>
</comment>
<sequence length="225" mass="24402">MAAATVAMAGVSAAPLLKASFGVKKATAARDVTVRAADRTLWLPNTVPPAHLNGTLPGDYGYDPIGLATDPDRLAWFVEAERTNGRWAMAGVAGILFTDALHIGSAPWFSIGAELESPIPLWGLATIEFVIFGFLEMKRLEGWKKTGQNGLLNWFPFDPLGMNSKEMMVKEVKNGRLAMFAWCGFMVQALVTREGPVTNLEKHIADPFNNNFITSIANLPNVVGK</sequence>
<dbReference type="Pfam" id="PF00504">
    <property type="entry name" value="Chloroa_b-bind"/>
    <property type="match status" value="1"/>
</dbReference>
<keyword evidence="5 8" id="KW-0934">Plastid</keyword>
<gene>
    <name evidence="11" type="primary">LHCA9</name>
</gene>
<organism evidence="9">
    <name type="scientific">Mesostigma viride</name>
    <name type="common">Green alga</name>
    <dbReference type="NCBI Taxonomy" id="41882"/>
    <lineage>
        <taxon>Eukaryota</taxon>
        <taxon>Viridiplantae</taxon>
        <taxon>Streptophyta</taxon>
        <taxon>Mesostigmatophyceae</taxon>
        <taxon>Mesostigmatales</taxon>
        <taxon>Mesostigmataceae</taxon>
        <taxon>Mesostigma</taxon>
    </lineage>
</organism>
<evidence type="ECO:0000256" key="3">
    <source>
        <dbReference type="ARBA" id="ARBA00022528"/>
    </source>
</evidence>
<feature type="binding site" description="axial binding residue" evidence="7">
    <location>
        <position position="151"/>
    </location>
    <ligand>
        <name>chlorophyll b</name>
        <dbReference type="ChEBI" id="CHEBI:61721"/>
        <label>1</label>
    </ligand>
    <ligandPart>
        <name>Mg</name>
        <dbReference type="ChEBI" id="CHEBI:25107"/>
    </ligandPart>
</feature>
<feature type="binding site" evidence="7">
    <location>
        <position position="81"/>
    </location>
    <ligand>
        <name>chlorophyll a</name>
        <dbReference type="ChEBI" id="CHEBI:58416"/>
        <label>1</label>
    </ligand>
</feature>
<dbReference type="GO" id="GO:0009522">
    <property type="term" value="C:photosystem I"/>
    <property type="evidence" value="ECO:0007669"/>
    <property type="project" value="UniProtKB-KW"/>
</dbReference>
<protein>
    <recommendedName>
        <fullName evidence="8">Chlorophyll a-b binding protein, chloroplastic</fullName>
    </recommendedName>
</protein>
<feature type="binding site" evidence="7">
    <location>
        <position position="203"/>
    </location>
    <ligand>
        <name>chlorophyll a</name>
        <dbReference type="ChEBI" id="CHEBI:58416"/>
        <label>1</label>
    </ligand>
</feature>
<reference evidence="10" key="2">
    <citation type="journal article" date="2007" name="Plant Physiol.">
        <title>Tracing the evolution of the light-harvesting antennae in chlorophyll a/b-containing organisms.</title>
        <authorList>
            <person name="Koziol A.G."/>
            <person name="Borza T."/>
            <person name="Ishida K."/>
            <person name="Keeling P."/>
            <person name="Lee R.W."/>
            <person name="Durnford D.G."/>
        </authorList>
    </citation>
    <scope>NUCLEOTIDE SEQUENCE</scope>
</reference>
<evidence type="ECO:0000256" key="8">
    <source>
        <dbReference type="RuleBase" id="RU363080"/>
    </source>
</evidence>
<dbReference type="EMBL" id="BK006024">
    <property type="protein sequence ID" value="DAA05927.1"/>
    <property type="molecule type" value="mRNA"/>
</dbReference>
<evidence type="ECO:0000256" key="2">
    <source>
        <dbReference type="ARBA" id="ARBA00022494"/>
    </source>
</evidence>
<dbReference type="GO" id="GO:0009523">
    <property type="term" value="C:photosystem II"/>
    <property type="evidence" value="ECO:0007669"/>
    <property type="project" value="UniProtKB-KW"/>
</dbReference>
<dbReference type="GO" id="GO:0009535">
    <property type="term" value="C:chloroplast thylakoid membrane"/>
    <property type="evidence" value="ECO:0007669"/>
    <property type="project" value="UniProtKB-SubCell"/>
</dbReference>
<evidence type="ECO:0000256" key="6">
    <source>
        <dbReference type="ARBA" id="ARBA00022991"/>
    </source>
</evidence>
<feature type="binding site" evidence="7">
    <location>
        <position position="171"/>
    </location>
    <ligand>
        <name>chlorophyll a</name>
        <dbReference type="ChEBI" id="CHEBI:58416"/>
        <label>1</label>
    </ligand>
</feature>
<dbReference type="EMBL" id="DQ370072">
    <property type="protein sequence ID" value="ABD37884.1"/>
    <property type="molecule type" value="mRNA"/>
</dbReference>
<keyword evidence="2 7" id="KW-0148">Chlorophyll</keyword>